<reference evidence="3 4" key="1">
    <citation type="journal article" date="2012" name="J. Virol.">
        <title>Closely related archaeal Haloarcula hispanica icosahedral viruses HHIV-2 and SH1 have nonhomologous genes encoding host recognition functions.</title>
        <authorList>
            <person name="Jaakkola S.T."/>
            <person name="Penttinen R.K."/>
            <person name="Vilen S.T."/>
            <person name="Jalasvuori M."/>
            <person name="Ronnholm G."/>
            <person name="Bamford J.K."/>
            <person name="Bamford D.H."/>
            <person name="Oksanen H.M."/>
        </authorList>
    </citation>
    <scope>NUCLEOTIDE SEQUENCE [LARGE SCALE GENOMIC DNA]</scope>
</reference>
<organism evidence="3 4">
    <name type="scientific">Haloarcula hispanica icosahedral virus 2</name>
    <dbReference type="NCBI Taxonomy" id="1154689"/>
    <lineage>
        <taxon>Viruses</taxon>
        <taxon>Singelaviria</taxon>
        <taxon>Helvetiavirae</taxon>
        <taxon>Dividoviricota</taxon>
        <taxon>Laserviricetes</taxon>
        <taxon>Halopanivirales</taxon>
        <taxon>Sphaerolipoviridae</taxon>
        <taxon>Alphasphaerolipovirus</taxon>
        <taxon>Alphasphaerolipovirus helsinkii</taxon>
    </lineage>
</organism>
<dbReference type="Pfam" id="PF14216">
    <property type="entry name" value="DUF4326"/>
    <property type="match status" value="1"/>
</dbReference>
<feature type="domain" description="DUF4326" evidence="2">
    <location>
        <begin position="56"/>
        <end position="127"/>
    </location>
</feature>
<protein>
    <recommendedName>
        <fullName evidence="2">DUF4326 domain-containing protein</fullName>
    </recommendedName>
</protein>
<dbReference type="EMBL" id="JN968479">
    <property type="protein sequence ID" value="AFD02317.1"/>
    <property type="molecule type" value="Genomic_DNA"/>
</dbReference>
<dbReference type="GeneID" id="14517167"/>
<evidence type="ECO:0000259" key="2">
    <source>
        <dbReference type="Pfam" id="PF14216"/>
    </source>
</evidence>
<dbReference type="KEGG" id="vg:14517167"/>
<evidence type="ECO:0000313" key="3">
    <source>
        <dbReference type="EMBL" id="AFD02317.1"/>
    </source>
</evidence>
<evidence type="ECO:0000256" key="1">
    <source>
        <dbReference type="SAM" id="MobiDB-lite"/>
    </source>
</evidence>
<dbReference type="RefSeq" id="YP_005352822.1">
    <property type="nucleotide sequence ID" value="NC_016989.1"/>
</dbReference>
<feature type="region of interest" description="Disordered" evidence="1">
    <location>
        <begin position="29"/>
        <end position="60"/>
    </location>
</feature>
<keyword evidence="4" id="KW-1185">Reference proteome</keyword>
<dbReference type="Proteomes" id="UP000007576">
    <property type="component" value="Segment"/>
</dbReference>
<accession>H9AZZ2</accession>
<proteinExistence type="predicted"/>
<sequence>MSTFDADDEGSVPSLRTLEVCHAARSNQTADQYGGRKRRNGQLCHAGNTNPPTPGWLGNPYQMDGDGVEERRRVIAAYLRMFLGRVEEDAQFRDAVERLRGKRVSCWCRGVTQDRTPSRWCHLDVVAAWLSGDLRPVYDYLRGAES</sequence>
<dbReference type="OrthoDB" id="15929at10239"/>
<dbReference type="InterPro" id="IPR025475">
    <property type="entry name" value="DUF4326"/>
</dbReference>
<name>H9AZZ2_9VIRU</name>
<evidence type="ECO:0000313" key="4">
    <source>
        <dbReference type="Proteomes" id="UP000007576"/>
    </source>
</evidence>